<organism evidence="1">
    <name type="scientific">Longilinea arvoryzae</name>
    <dbReference type="NCBI Taxonomy" id="360412"/>
    <lineage>
        <taxon>Bacteria</taxon>
        <taxon>Bacillati</taxon>
        <taxon>Chloroflexota</taxon>
        <taxon>Anaerolineae</taxon>
        <taxon>Anaerolineales</taxon>
        <taxon>Anaerolineaceae</taxon>
        <taxon>Longilinea</taxon>
    </lineage>
</organism>
<dbReference type="AlphaFoldDB" id="A0A0S7BL32"/>
<dbReference type="SUPFAM" id="SSF56784">
    <property type="entry name" value="HAD-like"/>
    <property type="match status" value="1"/>
</dbReference>
<proteinExistence type="predicted"/>
<dbReference type="EMBL" id="DF967972">
    <property type="protein sequence ID" value="GAP15331.1"/>
    <property type="molecule type" value="Genomic_DNA"/>
</dbReference>
<gene>
    <name evidence="1" type="ORF">LARV_03115</name>
</gene>
<dbReference type="Proteomes" id="UP000055060">
    <property type="component" value="Unassembled WGS sequence"/>
</dbReference>
<dbReference type="RefSeq" id="WP_075074517.1">
    <property type="nucleotide sequence ID" value="NZ_DF967972.1"/>
</dbReference>
<keyword evidence="2" id="KW-1185">Reference proteome</keyword>
<dbReference type="InterPro" id="IPR036412">
    <property type="entry name" value="HAD-like_sf"/>
</dbReference>
<protein>
    <submittedName>
        <fullName evidence="1">Uncharacterized protein</fullName>
    </submittedName>
</protein>
<accession>A0A0S7BL32</accession>
<evidence type="ECO:0000313" key="1">
    <source>
        <dbReference type="EMBL" id="GAP15331.1"/>
    </source>
</evidence>
<reference evidence="1" key="1">
    <citation type="submission" date="2015-07" db="EMBL/GenBank/DDBJ databases">
        <title>Draft Genome Sequences of Anaerolinea thermolimosa IMO-1, Bellilinea caldifistulae GOMI-1, Leptolinea tardivitalis YMTK-2, Levilinea saccharolytica KIBI-1,Longilinea arvoryzae KOME-1, Previously Described as Members of the Anaerolineaceae (Chloroflexi).</title>
        <authorList>
            <person name="Sekiguchi Y."/>
            <person name="Ohashi A."/>
            <person name="Matsuura N."/>
            <person name="Tourlousse M.D."/>
        </authorList>
    </citation>
    <scope>NUCLEOTIDE SEQUENCE [LARGE SCALE GENOMIC DNA]</scope>
    <source>
        <strain evidence="1">KOME-1</strain>
    </source>
</reference>
<sequence>MFTNVLENHPPVRAVIWDLDGMVIQINQSENEMSLADLESLVLFILALGQEYRMVVLSHQSEAMAVHLGSFEKLLLPLKDGRTDDYHLALHRLAVQPRQSVIVGVDPLRLTDANRMGFQTVAFHNPRQMASELLPLLAEPLPM</sequence>
<evidence type="ECO:0000313" key="2">
    <source>
        <dbReference type="Proteomes" id="UP000055060"/>
    </source>
</evidence>
<dbReference type="STRING" id="360412.LARV_03115"/>
<name>A0A0S7BL32_9CHLR</name>